<dbReference type="VEuPathDB" id="FungiDB:RhiirFUN_001209"/>
<gene>
    <name evidence="1" type="ORF">RhiirA5_466756</name>
</gene>
<dbReference type="Proteomes" id="UP000232722">
    <property type="component" value="Unassembled WGS sequence"/>
</dbReference>
<dbReference type="Gene3D" id="3.80.10.10">
    <property type="entry name" value="Ribonuclease Inhibitor"/>
    <property type="match status" value="1"/>
</dbReference>
<dbReference type="VEuPathDB" id="FungiDB:RhiirA1_530565"/>
<sequence>MHYCPTNIPTKKFFVYDLHAEGKKTSQVTAVTAPRINNGTSHNYFYCKGIMLQVIVRFIAQKLGNRLVVYRHKNPRQLPVDCLIEILGYLENDTSTLHSCILANQLLCFLAIRILWKRPFENVYPNNFGSLTIRTYISCLSDEEKQILLNNDIDIPDLNQPFLDYPGYLQHFDCDNFISSIHAWLNGAMIDYPEDDSVQLTSSLIGNMICRRSSGFKDLRYLRKAPDNLILVDLLNYTGVNEAFSKLQRFEFRNSHYADENFTRGWINLFNTVSISTKNLQHITIYLSKKNRETFQELDQSIIEFIRSQRSLKSISLNTFWRTINSRSIYESILHHSRSLEYLRIHGLSDLPMLFQVLSNCDNLKTLEFAQSWRRDDNFDFGNIIPSSLKINHLYYYFSNAHSVDFINTILRLSSNNLLSFSSKQFTPLIMTTINTYCPNITHLCVNLRPSDLTLFIELLLTTLKLKHLTIQTPYAPRLTKVQLYQLAKALPVSCEYFGIDSEINYSHLDHFLRNCHEKLKILTLHHISENHVNCLESVIAYAISFKSLKEIRLQKVNHNSDITEYQYKKWLNEQLSKASTAPRLTKHPRHHLVHKLKISEAKPISFSYHETVFNSKIINFTI</sequence>
<dbReference type="SUPFAM" id="SSF52047">
    <property type="entry name" value="RNI-like"/>
    <property type="match status" value="1"/>
</dbReference>
<evidence type="ECO:0008006" key="3">
    <source>
        <dbReference type="Google" id="ProtNLM"/>
    </source>
</evidence>
<reference evidence="1 2" key="2">
    <citation type="submission" date="2017-09" db="EMBL/GenBank/DDBJ databases">
        <title>Extensive intraspecific genome diversity in a model arbuscular mycorrhizal fungus.</title>
        <authorList>
            <person name="Chen E.C."/>
            <person name="Morin E."/>
            <person name="Beaudet D."/>
            <person name="Noel J."/>
            <person name="Ndikumana S."/>
            <person name="Charron P."/>
            <person name="St-Onge C."/>
            <person name="Giorgi J."/>
            <person name="Grigoriev I.V."/>
            <person name="Roux C."/>
            <person name="Martin F.M."/>
            <person name="Corradi N."/>
        </authorList>
    </citation>
    <scope>NUCLEOTIDE SEQUENCE [LARGE SCALE GENOMIC DNA]</scope>
    <source>
        <strain evidence="1 2">A5</strain>
    </source>
</reference>
<dbReference type="InterPro" id="IPR032675">
    <property type="entry name" value="LRR_dom_sf"/>
</dbReference>
<proteinExistence type="predicted"/>
<reference evidence="1 2" key="1">
    <citation type="submission" date="2016-04" db="EMBL/GenBank/DDBJ databases">
        <title>Genome analyses suggest a sexual origin of heterokaryosis in a supposedly ancient asexual fungus.</title>
        <authorList>
            <person name="Ropars J."/>
            <person name="Sedzielewska K."/>
            <person name="Noel J."/>
            <person name="Charron P."/>
            <person name="Farinelli L."/>
            <person name="Marton T."/>
            <person name="Kruger M."/>
            <person name="Pelin A."/>
            <person name="Brachmann A."/>
            <person name="Corradi N."/>
        </authorList>
    </citation>
    <scope>NUCLEOTIDE SEQUENCE [LARGE SCALE GENOMIC DNA]</scope>
    <source>
        <strain evidence="1 2">A5</strain>
    </source>
</reference>
<dbReference type="AlphaFoldDB" id="A0A2N0NT98"/>
<accession>A0A2N0NT98</accession>
<evidence type="ECO:0000313" key="1">
    <source>
        <dbReference type="EMBL" id="PKB97803.1"/>
    </source>
</evidence>
<dbReference type="EMBL" id="LLXJ01002978">
    <property type="protein sequence ID" value="PKB97803.1"/>
    <property type="molecule type" value="Genomic_DNA"/>
</dbReference>
<dbReference type="VEuPathDB" id="FungiDB:FUN_023139"/>
<evidence type="ECO:0000313" key="2">
    <source>
        <dbReference type="Proteomes" id="UP000232722"/>
    </source>
</evidence>
<organism evidence="1 2">
    <name type="scientific">Rhizophagus irregularis</name>
    <dbReference type="NCBI Taxonomy" id="588596"/>
    <lineage>
        <taxon>Eukaryota</taxon>
        <taxon>Fungi</taxon>
        <taxon>Fungi incertae sedis</taxon>
        <taxon>Mucoromycota</taxon>
        <taxon>Glomeromycotina</taxon>
        <taxon>Glomeromycetes</taxon>
        <taxon>Glomerales</taxon>
        <taxon>Glomeraceae</taxon>
        <taxon>Rhizophagus</taxon>
    </lineage>
</organism>
<name>A0A2N0NT98_9GLOM</name>
<protein>
    <recommendedName>
        <fullName evidence="3">F-box domain-containing protein</fullName>
    </recommendedName>
</protein>
<comment type="caution">
    <text evidence="1">The sequence shown here is derived from an EMBL/GenBank/DDBJ whole genome shotgun (WGS) entry which is preliminary data.</text>
</comment>